<reference evidence="2" key="1">
    <citation type="submission" date="2022-11" db="EMBL/GenBank/DDBJ databases">
        <title>Centuries of genome instability and evolution in soft-shell clam transmissible cancer (bioRxiv).</title>
        <authorList>
            <person name="Hart S.F.M."/>
            <person name="Yonemitsu M.A."/>
            <person name="Giersch R.M."/>
            <person name="Beal B.F."/>
            <person name="Arriagada G."/>
            <person name="Davis B.W."/>
            <person name="Ostrander E.A."/>
            <person name="Goff S.P."/>
            <person name="Metzger M.J."/>
        </authorList>
    </citation>
    <scope>NUCLEOTIDE SEQUENCE</scope>
    <source>
        <strain evidence="2">MELC-2E11</strain>
        <tissue evidence="2">Siphon/mantle</tissue>
    </source>
</reference>
<dbReference type="InterPro" id="IPR006553">
    <property type="entry name" value="Leu-rich_rpt_Cys-con_subtyp"/>
</dbReference>
<feature type="region of interest" description="Disordered" evidence="1">
    <location>
        <begin position="810"/>
        <end position="831"/>
    </location>
</feature>
<feature type="region of interest" description="Disordered" evidence="1">
    <location>
        <begin position="136"/>
        <end position="161"/>
    </location>
</feature>
<proteinExistence type="predicted"/>
<feature type="compositionally biased region" description="Basic and acidic residues" evidence="1">
    <location>
        <begin position="813"/>
        <end position="830"/>
    </location>
</feature>
<protein>
    <submittedName>
        <fullName evidence="2">Uncharacterized protein</fullName>
    </submittedName>
</protein>
<sequence length="1047" mass="117202">MFELLSLRESAVIVCMQTLFSEHEQVCSKEVPAQISEHTQACNKEDPVPIYKHAQACSKEFPDKEFDPDTFTGNGHEKETDNTEEEESSMNKENDNDLHSRDGEEDPKGEHTTSFNDSSVEKIACSDVHAEYRVSETTELDAKENGDNFKAKEKTENQSSEVTHVLDNEVVLDTYDKSVESVHAPANEGDGCAKHKGKQILSNCADQYLTRLLETNCFTAVSDLILDRILTYCPERLTGRLLNALTPQHMKQISVGKCPNLDLLSLVKLLKKCSHVEKVEIGDSTQLVCPDLFLLMGLLQRPISIISFEQNSSVTDECVHTMVRNLPHLRSLNISYCDNISDKVFLVYEENQNWIEDFTRIVDGAEPVKPPCSLTSVDISGNRHLSSCAVKNLTSLAGPCLRYVDISYTWMSCISLFYLAGISMPAIIQTIFEKPKFRSDRQLTDLLNELKERNFVYDELLDCYADINTPVKTNTETLDETQVVRGKSAGSNNTAEAELNLISSHGFDVQLADLGSKYGDYIEPESDVDIVAQFDKYLEEENGLITLDLVNYVKDNFEDYEEDEMDRVLEIIAEKNAAVMDMDEVEPEEEVKEKHNMEAKNVSELGPEESELQKCHNELEGLPEESVVGENFHHLALHQFVEEISNDSNNNGLSECSLESKLNHEPDVKNDNCKEKSTVEVSEDNGTEIRFEGQNDQPGHAELHVHDDLDQISIVFKEEKEESIKCTNGDTTSTQDIDMQYDEEMELTGHLEEFEIDSETENESVISELTEECASAKDEHLDSGILDYCESDVSKVEVDYNSANLNSGINETSGRKADSETVDLSEDKPSDACGDSNNVDKYEANLQSVPSEKVLPYLRELRSVEITDCTMVQSAGSGVASLGKACSKLQNVNLRGVVFISNSSLLPYLSLGNLTHLLLAESQNITDVILNLIAKRLGNKSLILRKCPVSDTSMQLLAETALDIEELCVEISELVEDIFTDMGHEAFQEDDPHLPQRSGVYAPSLHVLELEYSDLVNDKLLQRIVNVCRGTLKVTDYYGMAVEPELE</sequence>
<dbReference type="InterPro" id="IPR032675">
    <property type="entry name" value="LRR_dom_sf"/>
</dbReference>
<dbReference type="SUPFAM" id="SSF52047">
    <property type="entry name" value="RNI-like"/>
    <property type="match status" value="2"/>
</dbReference>
<feature type="compositionally biased region" description="Basic and acidic residues" evidence="1">
    <location>
        <begin position="136"/>
        <end position="156"/>
    </location>
</feature>
<gene>
    <name evidence="2" type="ORF">MAR_033845</name>
</gene>
<evidence type="ECO:0000313" key="3">
    <source>
        <dbReference type="Proteomes" id="UP001164746"/>
    </source>
</evidence>
<organism evidence="2 3">
    <name type="scientific">Mya arenaria</name>
    <name type="common">Soft-shell clam</name>
    <dbReference type="NCBI Taxonomy" id="6604"/>
    <lineage>
        <taxon>Eukaryota</taxon>
        <taxon>Metazoa</taxon>
        <taxon>Spiralia</taxon>
        <taxon>Lophotrochozoa</taxon>
        <taxon>Mollusca</taxon>
        <taxon>Bivalvia</taxon>
        <taxon>Autobranchia</taxon>
        <taxon>Heteroconchia</taxon>
        <taxon>Euheterodonta</taxon>
        <taxon>Imparidentia</taxon>
        <taxon>Neoheterodontei</taxon>
        <taxon>Myida</taxon>
        <taxon>Myoidea</taxon>
        <taxon>Myidae</taxon>
        <taxon>Mya</taxon>
    </lineage>
</organism>
<dbReference type="Gene3D" id="3.80.10.10">
    <property type="entry name" value="Ribonuclease Inhibitor"/>
    <property type="match status" value="2"/>
</dbReference>
<feature type="compositionally biased region" description="Basic and acidic residues" evidence="1">
    <location>
        <begin position="89"/>
        <end position="111"/>
    </location>
</feature>
<dbReference type="SMART" id="SM00367">
    <property type="entry name" value="LRR_CC"/>
    <property type="match status" value="5"/>
</dbReference>
<feature type="region of interest" description="Disordered" evidence="1">
    <location>
        <begin position="61"/>
        <end position="120"/>
    </location>
</feature>
<evidence type="ECO:0000313" key="2">
    <source>
        <dbReference type="EMBL" id="WAR31303.1"/>
    </source>
</evidence>
<keyword evidence="3" id="KW-1185">Reference proteome</keyword>
<evidence type="ECO:0000256" key="1">
    <source>
        <dbReference type="SAM" id="MobiDB-lite"/>
    </source>
</evidence>
<dbReference type="PANTHER" id="PTHR13318">
    <property type="entry name" value="PARTNER OF PAIRED, ISOFORM B-RELATED"/>
    <property type="match status" value="1"/>
</dbReference>
<dbReference type="Proteomes" id="UP001164746">
    <property type="component" value="Chromosome 17"/>
</dbReference>
<accession>A0ABY7GA74</accession>
<name>A0ABY7GA74_MYAAR</name>
<dbReference type="EMBL" id="CP111028">
    <property type="protein sequence ID" value="WAR31303.1"/>
    <property type="molecule type" value="Genomic_DNA"/>
</dbReference>